<name>A0A1J4XX00_9BACT</name>
<gene>
    <name evidence="3" type="ORF">AUJ30_00205</name>
</gene>
<keyword evidence="1" id="KW-0175">Coiled coil</keyword>
<dbReference type="AlphaFoldDB" id="A0A1J4XX00"/>
<comment type="caution">
    <text evidence="3">The sequence shown here is derived from an EMBL/GenBank/DDBJ whole genome shotgun (WGS) entry which is preliminary data.</text>
</comment>
<reference evidence="3 4" key="1">
    <citation type="journal article" date="2016" name="Environ. Microbiol.">
        <title>Genomic resolution of a cold subsurface aquifer community provides metabolic insights for novel microbes adapted to high CO concentrations.</title>
        <authorList>
            <person name="Probst A.J."/>
            <person name="Castelle C.J."/>
            <person name="Singh A."/>
            <person name="Brown C.T."/>
            <person name="Anantharaman K."/>
            <person name="Sharon I."/>
            <person name="Hug L.A."/>
            <person name="Burstein D."/>
            <person name="Emerson J.B."/>
            <person name="Thomas B.C."/>
            <person name="Banfield J.F."/>
        </authorList>
    </citation>
    <scope>NUCLEOTIDE SEQUENCE [LARGE SCALE GENOMIC DNA]</scope>
    <source>
        <strain evidence="3">CG1_02_39_135</strain>
    </source>
</reference>
<dbReference type="Pfam" id="PF20803">
    <property type="entry name" value="PaaX_M"/>
    <property type="match status" value="1"/>
</dbReference>
<protein>
    <recommendedName>
        <fullName evidence="2">Transcriptional repressor PaaX-like central Cas2-like domain-containing protein</fullName>
    </recommendedName>
</protein>
<proteinExistence type="predicted"/>
<evidence type="ECO:0000313" key="4">
    <source>
        <dbReference type="Proteomes" id="UP000182693"/>
    </source>
</evidence>
<accession>A0A1J4XX00</accession>
<dbReference type="InterPro" id="IPR048846">
    <property type="entry name" value="PaaX-like_central"/>
</dbReference>
<dbReference type="STRING" id="1805425.AUJ30_00205"/>
<feature type="domain" description="Transcriptional repressor PaaX-like central Cas2-like" evidence="2">
    <location>
        <begin position="136"/>
        <end position="205"/>
    </location>
</feature>
<organism evidence="3 4">
    <name type="scientific">Candidatus Wolfebacteria bacterium CG1_02_39_135</name>
    <dbReference type="NCBI Taxonomy" id="1805425"/>
    <lineage>
        <taxon>Bacteria</taxon>
        <taxon>Candidatus Wolfeibacteriota</taxon>
    </lineage>
</organism>
<sequence length="211" mass="25158">MWGEKTLQILETIGEATIDAADLLTAFLNTGYGASVLRIEYERFKLQKQRRQRQIEREKQKEKILLEKKRRQRFYEMINRLKKDGLIKEIPKKDKKLIRLTLKGKNRLIILKNKIENALPDPSSFKDKRFRDNKNNRFIVVTFDIPEIERPKRDWLREVLGNLGLKFLQKSVWVGTIKIPEELLECFKQLQLVEYVEIFEINKTGTLKQIT</sequence>
<dbReference type="EMBL" id="MNWX01000004">
    <property type="protein sequence ID" value="OIO65883.1"/>
    <property type="molecule type" value="Genomic_DNA"/>
</dbReference>
<evidence type="ECO:0000313" key="3">
    <source>
        <dbReference type="EMBL" id="OIO65883.1"/>
    </source>
</evidence>
<evidence type="ECO:0000256" key="1">
    <source>
        <dbReference type="SAM" id="Coils"/>
    </source>
</evidence>
<dbReference type="InterPro" id="IPR036390">
    <property type="entry name" value="WH_DNA-bd_sf"/>
</dbReference>
<dbReference type="Proteomes" id="UP000182693">
    <property type="component" value="Unassembled WGS sequence"/>
</dbReference>
<feature type="coiled-coil region" evidence="1">
    <location>
        <begin position="41"/>
        <end position="72"/>
    </location>
</feature>
<evidence type="ECO:0000259" key="2">
    <source>
        <dbReference type="Pfam" id="PF20803"/>
    </source>
</evidence>
<dbReference type="SUPFAM" id="SSF46785">
    <property type="entry name" value="Winged helix' DNA-binding domain"/>
    <property type="match status" value="1"/>
</dbReference>